<evidence type="ECO:0000313" key="7">
    <source>
        <dbReference type="Proteomes" id="UP000516437"/>
    </source>
</evidence>
<dbReference type="InterPro" id="IPR055414">
    <property type="entry name" value="LRR_R13L4/SHOC2-like"/>
</dbReference>
<gene>
    <name evidence="6" type="ORF">CJ030_MR1G019308</name>
</gene>
<dbReference type="PROSITE" id="PS51450">
    <property type="entry name" value="LRR"/>
    <property type="match status" value="1"/>
</dbReference>
<evidence type="ECO:0000259" key="4">
    <source>
        <dbReference type="Pfam" id="PF23559"/>
    </source>
</evidence>
<dbReference type="Pfam" id="PF23559">
    <property type="entry name" value="WHD_DRP"/>
    <property type="match status" value="1"/>
</dbReference>
<feature type="domain" description="NB-ARC" evidence="3">
    <location>
        <begin position="4"/>
        <end position="88"/>
    </location>
</feature>
<evidence type="ECO:0000259" key="5">
    <source>
        <dbReference type="Pfam" id="PF23598"/>
    </source>
</evidence>
<name>A0A6A1WLN8_9ROSI</name>
<feature type="domain" description="Disease resistance R13L4/SHOC-2-like LRR" evidence="5">
    <location>
        <begin position="307"/>
        <end position="590"/>
    </location>
</feature>
<comment type="caution">
    <text evidence="6">The sequence shown here is derived from an EMBL/GenBank/DDBJ whole genome shotgun (WGS) entry which is preliminary data.</text>
</comment>
<evidence type="ECO:0000256" key="1">
    <source>
        <dbReference type="ARBA" id="ARBA00022737"/>
    </source>
</evidence>
<dbReference type="Gene3D" id="1.10.8.430">
    <property type="entry name" value="Helical domain of apoptotic protease-activating factors"/>
    <property type="match status" value="1"/>
</dbReference>
<accession>A0A6A1WLN8</accession>
<dbReference type="EMBL" id="RXIC02000019">
    <property type="protein sequence ID" value="KAB1225426.1"/>
    <property type="molecule type" value="Genomic_DNA"/>
</dbReference>
<organism evidence="6 7">
    <name type="scientific">Morella rubra</name>
    <name type="common">Chinese bayberry</name>
    <dbReference type="NCBI Taxonomy" id="262757"/>
    <lineage>
        <taxon>Eukaryota</taxon>
        <taxon>Viridiplantae</taxon>
        <taxon>Streptophyta</taxon>
        <taxon>Embryophyta</taxon>
        <taxon>Tracheophyta</taxon>
        <taxon>Spermatophyta</taxon>
        <taxon>Magnoliopsida</taxon>
        <taxon>eudicotyledons</taxon>
        <taxon>Gunneridae</taxon>
        <taxon>Pentapetalae</taxon>
        <taxon>rosids</taxon>
        <taxon>fabids</taxon>
        <taxon>Fagales</taxon>
        <taxon>Myricaceae</taxon>
        <taxon>Morella</taxon>
    </lineage>
</organism>
<dbReference type="OrthoDB" id="5279713at2759"/>
<dbReference type="PANTHER" id="PTHR36766:SF38">
    <property type="entry name" value="DISEASE RESISTANCE PROTEIN RGA3"/>
    <property type="match status" value="1"/>
</dbReference>
<dbReference type="InterPro" id="IPR001611">
    <property type="entry name" value="Leu-rich_rpt"/>
</dbReference>
<keyword evidence="7" id="KW-1185">Reference proteome</keyword>
<dbReference type="GO" id="GO:0043531">
    <property type="term" value="F:ADP binding"/>
    <property type="evidence" value="ECO:0007669"/>
    <property type="project" value="InterPro"/>
</dbReference>
<evidence type="ECO:0000256" key="2">
    <source>
        <dbReference type="ARBA" id="ARBA00022821"/>
    </source>
</evidence>
<keyword evidence="1" id="KW-0677">Repeat</keyword>
<dbReference type="FunFam" id="1.10.10.10:FF:000322">
    <property type="entry name" value="Probable disease resistance protein At1g63360"/>
    <property type="match status" value="1"/>
</dbReference>
<evidence type="ECO:0000313" key="6">
    <source>
        <dbReference type="EMBL" id="KAB1225426.1"/>
    </source>
</evidence>
<dbReference type="AlphaFoldDB" id="A0A6A1WLN8"/>
<dbReference type="SUPFAM" id="SSF52540">
    <property type="entry name" value="P-loop containing nucleoside triphosphate hydrolases"/>
    <property type="match status" value="1"/>
</dbReference>
<dbReference type="InterPro" id="IPR058922">
    <property type="entry name" value="WHD_DRP"/>
</dbReference>
<dbReference type="InterPro" id="IPR032675">
    <property type="entry name" value="LRR_dom_sf"/>
</dbReference>
<proteinExistence type="predicted"/>
<dbReference type="InterPro" id="IPR002182">
    <property type="entry name" value="NB-ARC"/>
</dbReference>
<dbReference type="PANTHER" id="PTHR36766">
    <property type="entry name" value="PLANT BROAD-SPECTRUM MILDEW RESISTANCE PROTEIN RPW8"/>
    <property type="match status" value="1"/>
</dbReference>
<protein>
    <submittedName>
        <fullName evidence="6">Putative disease resistance protein RGA4</fullName>
    </submittedName>
</protein>
<evidence type="ECO:0000259" key="3">
    <source>
        <dbReference type="Pfam" id="PF00931"/>
    </source>
</evidence>
<dbReference type="InterPro" id="IPR036388">
    <property type="entry name" value="WH-like_DNA-bd_sf"/>
</dbReference>
<reference evidence="6 7" key="1">
    <citation type="journal article" date="2019" name="Plant Biotechnol. J.">
        <title>The red bayberry genome and genetic basis of sex determination.</title>
        <authorList>
            <person name="Jia H.M."/>
            <person name="Jia H.J."/>
            <person name="Cai Q.L."/>
            <person name="Wang Y."/>
            <person name="Zhao H.B."/>
            <person name="Yang W.F."/>
            <person name="Wang G.Y."/>
            <person name="Li Y.H."/>
            <person name="Zhan D.L."/>
            <person name="Shen Y.T."/>
            <person name="Niu Q.F."/>
            <person name="Chang L."/>
            <person name="Qiu J."/>
            <person name="Zhao L."/>
            <person name="Xie H.B."/>
            <person name="Fu W.Y."/>
            <person name="Jin J."/>
            <person name="Li X.W."/>
            <person name="Jiao Y."/>
            <person name="Zhou C.C."/>
            <person name="Tu T."/>
            <person name="Chai C.Y."/>
            <person name="Gao J.L."/>
            <person name="Fan L.J."/>
            <person name="van de Weg E."/>
            <person name="Wang J.Y."/>
            <person name="Gao Z.S."/>
        </authorList>
    </citation>
    <scope>NUCLEOTIDE SEQUENCE [LARGE SCALE GENOMIC DNA]</scope>
    <source>
        <tissue evidence="6">Leaves</tissue>
    </source>
</reference>
<dbReference type="Gene3D" id="3.80.10.10">
    <property type="entry name" value="Ribonuclease Inhibitor"/>
    <property type="match status" value="1"/>
</dbReference>
<keyword evidence="2" id="KW-0611">Plant defense</keyword>
<dbReference type="Proteomes" id="UP000516437">
    <property type="component" value="Chromosome 1"/>
</dbReference>
<dbReference type="PRINTS" id="PR00364">
    <property type="entry name" value="DISEASERSIST"/>
</dbReference>
<dbReference type="Pfam" id="PF23598">
    <property type="entry name" value="LRR_14"/>
    <property type="match status" value="1"/>
</dbReference>
<dbReference type="InterPro" id="IPR027417">
    <property type="entry name" value="P-loop_NTPase"/>
</dbReference>
<feature type="domain" description="Disease resistance protein winged helix" evidence="4">
    <location>
        <begin position="173"/>
        <end position="245"/>
    </location>
</feature>
<dbReference type="SUPFAM" id="SSF52058">
    <property type="entry name" value="L domain-like"/>
    <property type="match status" value="1"/>
</dbReference>
<dbReference type="InterPro" id="IPR042197">
    <property type="entry name" value="Apaf_helical"/>
</dbReference>
<dbReference type="Pfam" id="PF00931">
    <property type="entry name" value="NB-ARC"/>
    <property type="match status" value="1"/>
</dbReference>
<dbReference type="Gene3D" id="3.40.50.300">
    <property type="entry name" value="P-loop containing nucleotide triphosphate hydrolases"/>
    <property type="match status" value="1"/>
</dbReference>
<sequence>MEALTQSLKNLLDRKKYLLVLDDVWNEDKQKWSRFKPLLMGGARGSRVLLTTRSKKVARISKTIEPYLLEGLGKQDSWSLFKKMAFEEGKEPENTSIVKIGREIVAKCVGVPLAIRTIGGLLYFKNPETEWLSFMTNELSRIPQNENDIIPTLKLSYDKLPSHLKQCFVYCSLFPKNYEFKKSTLIYLWMAQGFILVSNQHQELEDIGHDYFMDLLWRSFFQEVKVDESGDVIRCKMHDLMHDLATSVAGSLITTLDSRNFIDEKTRHVSIDSFPVVTTSLSTSTRIRTLLLLREGLSMTESTCDAIFSSFQFLRALDLKDLKVDFVPTSIGYKLKHLRYLDLSHDNRIIKLPDSITSLQYLQTLRLSFCRSLEELPSDIKKLVNLRHLEIDVCNALKYMPRGLGELTNLQTLSQFVIPSYSVSKDCGDLSELNKLNSLRGKLVIKIGRHGKDVALQCKAANLKEKKHLRALQMEWTYESDVSDSSTEDVLVEELEGLQPHPNLKSLFILGYRGGIFPSWLLSLMNLIQLWLKRCEKLRYLPPLSQLPSLKSVSLDKLPALEFISNSGDSNESVETFPRLSKLSINCCPMLTSMPTFPSVEGNCTE</sequence>
<dbReference type="GO" id="GO:0006952">
    <property type="term" value="P:defense response"/>
    <property type="evidence" value="ECO:0007669"/>
    <property type="project" value="UniProtKB-KW"/>
</dbReference>
<dbReference type="Gene3D" id="1.10.10.10">
    <property type="entry name" value="Winged helix-like DNA-binding domain superfamily/Winged helix DNA-binding domain"/>
    <property type="match status" value="1"/>
</dbReference>